<proteinExistence type="predicted"/>
<dbReference type="NCBIfam" id="TIGR01175">
    <property type="entry name" value="pilM"/>
    <property type="match status" value="1"/>
</dbReference>
<dbReference type="InterPro" id="IPR043129">
    <property type="entry name" value="ATPase_NBD"/>
</dbReference>
<dbReference type="InterPro" id="IPR050696">
    <property type="entry name" value="FtsA/MreB"/>
</dbReference>
<dbReference type="PANTHER" id="PTHR32432">
    <property type="entry name" value="CELL DIVISION PROTEIN FTSA-RELATED"/>
    <property type="match status" value="1"/>
</dbReference>
<dbReference type="CDD" id="cd24049">
    <property type="entry name" value="ASKHA_NBD_PilM"/>
    <property type="match status" value="1"/>
</dbReference>
<organism evidence="2 3">
    <name type="scientific">Candidatus Gottesmanbacteria bacterium GW2011_GWC2_39_8</name>
    <dbReference type="NCBI Taxonomy" id="1618450"/>
    <lineage>
        <taxon>Bacteria</taxon>
        <taxon>Candidatus Gottesmaniibacteriota</taxon>
    </lineage>
</organism>
<sequence length="345" mass="37825">MSAHSQTVIGLDFGSHFIKGVELRENQGHFSLLSLGQIATPPKGLFSDLPIDEQVMIDTVIRLIKEMKVSTKLVNTALPESQVFTRVIEVPRVSDKELSSALQWEAEQYIPLPLEEVNLDYAVINENMTDREKMEILLVAAPLKLIEKYTRILESAGLNPASLETEIIAAARALSPVMAKDAPTLLMNIGSSMTDIAVVNNSLINFTRTLSIGGEMIIKSISQELGFSMVQSEEYIKAYGIEKDKLEGKIFAAAKTVVDSLIEEVKKTISYYKEKHNDKEIKSLVLSGGVAKMPGLVFYIASEVGLETQIGNPIMSISKDEKIFGKLGAEVVSYSVACGLALKEI</sequence>
<feature type="domain" description="SHS2" evidence="1">
    <location>
        <begin position="8"/>
        <end position="174"/>
    </location>
</feature>
<reference evidence="2 3" key="1">
    <citation type="journal article" date="2015" name="Nature">
        <title>rRNA introns, odd ribosomes, and small enigmatic genomes across a large radiation of phyla.</title>
        <authorList>
            <person name="Brown C.T."/>
            <person name="Hug L.A."/>
            <person name="Thomas B.C."/>
            <person name="Sharon I."/>
            <person name="Castelle C.J."/>
            <person name="Singh A."/>
            <person name="Wilkins M.J."/>
            <person name="Williams K.H."/>
            <person name="Banfield J.F."/>
        </authorList>
    </citation>
    <scope>NUCLEOTIDE SEQUENCE [LARGE SCALE GENOMIC DNA]</scope>
</reference>
<protein>
    <submittedName>
        <fullName evidence="2">Type IV pilus biogenesis ATPase PilM</fullName>
    </submittedName>
</protein>
<comment type="caution">
    <text evidence="2">The sequence shown here is derived from an EMBL/GenBank/DDBJ whole genome shotgun (WGS) entry which is preliminary data.</text>
</comment>
<evidence type="ECO:0000313" key="3">
    <source>
        <dbReference type="Proteomes" id="UP000034539"/>
    </source>
</evidence>
<dbReference type="PANTHER" id="PTHR32432:SF3">
    <property type="entry name" value="ETHANOLAMINE UTILIZATION PROTEIN EUTJ"/>
    <property type="match status" value="1"/>
</dbReference>
<dbReference type="InterPro" id="IPR003494">
    <property type="entry name" value="SHS2_FtsA"/>
</dbReference>
<accession>A0A0G0PVN2</accession>
<dbReference type="EMBL" id="LBXN01000049">
    <property type="protein sequence ID" value="KKR32214.1"/>
    <property type="molecule type" value="Genomic_DNA"/>
</dbReference>
<evidence type="ECO:0000259" key="1">
    <source>
        <dbReference type="SMART" id="SM00842"/>
    </source>
</evidence>
<evidence type="ECO:0000313" key="2">
    <source>
        <dbReference type="EMBL" id="KKR32214.1"/>
    </source>
</evidence>
<dbReference type="Gene3D" id="3.30.420.40">
    <property type="match status" value="2"/>
</dbReference>
<gene>
    <name evidence="2" type="ORF">UT63_C0049G0013</name>
</gene>
<dbReference type="AlphaFoldDB" id="A0A0G0PVN2"/>
<dbReference type="Pfam" id="PF11104">
    <property type="entry name" value="PilM_2"/>
    <property type="match status" value="1"/>
</dbReference>
<dbReference type="Gene3D" id="3.30.1490.300">
    <property type="match status" value="1"/>
</dbReference>
<dbReference type="SMART" id="SM00842">
    <property type="entry name" value="FtsA"/>
    <property type="match status" value="1"/>
</dbReference>
<dbReference type="SUPFAM" id="SSF53067">
    <property type="entry name" value="Actin-like ATPase domain"/>
    <property type="match status" value="2"/>
</dbReference>
<dbReference type="GO" id="GO:0051301">
    <property type="term" value="P:cell division"/>
    <property type="evidence" value="ECO:0007669"/>
    <property type="project" value="InterPro"/>
</dbReference>
<dbReference type="InterPro" id="IPR005883">
    <property type="entry name" value="PilM"/>
</dbReference>
<dbReference type="PIRSF" id="PIRSF019169">
    <property type="entry name" value="PilM"/>
    <property type="match status" value="1"/>
</dbReference>
<dbReference type="Proteomes" id="UP000034539">
    <property type="component" value="Unassembled WGS sequence"/>
</dbReference>
<name>A0A0G0PVN2_9BACT</name>